<dbReference type="GO" id="GO:0003677">
    <property type="term" value="F:DNA binding"/>
    <property type="evidence" value="ECO:0007669"/>
    <property type="project" value="UniProtKB-KW"/>
</dbReference>
<dbReference type="SMART" id="SM00380">
    <property type="entry name" value="AP2"/>
    <property type="match status" value="1"/>
</dbReference>
<dbReference type="PROSITE" id="PS51032">
    <property type="entry name" value="AP2_ERF"/>
    <property type="match status" value="1"/>
</dbReference>
<keyword evidence="10" id="KW-1185">Reference proteome</keyword>
<dbReference type="Pfam" id="PF00847">
    <property type="entry name" value="AP2"/>
    <property type="match status" value="1"/>
</dbReference>
<keyword evidence="5" id="KW-0804">Transcription</keyword>
<dbReference type="PANTHER" id="PTHR31985:SF100">
    <property type="entry name" value="ETHYLENE-RESPONSIVE TRANSCRIPTION FACTOR ERF022"/>
    <property type="match status" value="1"/>
</dbReference>
<evidence type="ECO:0000256" key="5">
    <source>
        <dbReference type="ARBA" id="ARBA00023163"/>
    </source>
</evidence>
<name>A0AAV1WYS3_LUPLU</name>
<evidence type="ECO:0000313" key="9">
    <source>
        <dbReference type="EMBL" id="CAL0314544.1"/>
    </source>
</evidence>
<accession>A0AAV1WYS3</accession>
<evidence type="ECO:0000259" key="8">
    <source>
        <dbReference type="PROSITE" id="PS51032"/>
    </source>
</evidence>
<comment type="subcellular location">
    <subcellularLocation>
        <location evidence="1">Nucleus</location>
    </subcellularLocation>
</comment>
<evidence type="ECO:0000256" key="2">
    <source>
        <dbReference type="ARBA" id="ARBA00023015"/>
    </source>
</evidence>
<reference evidence="9 10" key="1">
    <citation type="submission" date="2024-03" db="EMBL/GenBank/DDBJ databases">
        <authorList>
            <person name="Martinez-Hernandez J."/>
        </authorList>
    </citation>
    <scope>NUCLEOTIDE SEQUENCE [LARGE SCALE GENOMIC DNA]</scope>
</reference>
<dbReference type="GO" id="GO:0005634">
    <property type="term" value="C:nucleus"/>
    <property type="evidence" value="ECO:0007669"/>
    <property type="project" value="UniProtKB-SubCell"/>
</dbReference>
<dbReference type="EMBL" id="CAXHTB010000010">
    <property type="protein sequence ID" value="CAL0314544.1"/>
    <property type="molecule type" value="Genomic_DNA"/>
</dbReference>
<dbReference type="InterPro" id="IPR036955">
    <property type="entry name" value="AP2/ERF_dom_sf"/>
</dbReference>
<dbReference type="PANTHER" id="PTHR31985">
    <property type="entry name" value="ETHYLENE-RESPONSIVE TRANSCRIPTION FACTOR ERF042-RELATED"/>
    <property type="match status" value="1"/>
</dbReference>
<dbReference type="FunFam" id="3.30.730.10:FF:000001">
    <property type="entry name" value="Ethylene-responsive transcription factor 2"/>
    <property type="match status" value="1"/>
</dbReference>
<dbReference type="InterPro" id="IPR016177">
    <property type="entry name" value="DNA-bd_dom_sf"/>
</dbReference>
<feature type="domain" description="AP2/ERF" evidence="8">
    <location>
        <begin position="19"/>
        <end position="76"/>
    </location>
</feature>
<dbReference type="InterPro" id="IPR051032">
    <property type="entry name" value="AP2/ERF_TF_ERF_subfamily"/>
</dbReference>
<sequence length="183" mass="20500">MEEGSTMQECAMHPTTAPSYHGVRKRKWGKWVSEIREPGKKSRIWLGSYEAPEMAAAAYDVAAFHLKGHAARLNFPELVETLPKPATSKAEDVQIAAQKAALQFKKPASLADNNKSSVVPMRVGLSDTQIQAINESPLDSPKMWIQMAEAFSFGFDYESMMYCNQENIQELSGWEEIQLLIFS</sequence>
<evidence type="ECO:0000256" key="6">
    <source>
        <dbReference type="ARBA" id="ARBA00023242"/>
    </source>
</evidence>
<dbReference type="CDD" id="cd00018">
    <property type="entry name" value="AP2"/>
    <property type="match status" value="1"/>
</dbReference>
<dbReference type="Gene3D" id="3.30.730.10">
    <property type="entry name" value="AP2/ERF domain"/>
    <property type="match status" value="1"/>
</dbReference>
<comment type="caution">
    <text evidence="9">The sequence shown here is derived from an EMBL/GenBank/DDBJ whole genome shotgun (WGS) entry which is preliminary data.</text>
</comment>
<evidence type="ECO:0000256" key="7">
    <source>
        <dbReference type="ARBA" id="ARBA00024343"/>
    </source>
</evidence>
<evidence type="ECO:0000256" key="4">
    <source>
        <dbReference type="ARBA" id="ARBA00023159"/>
    </source>
</evidence>
<evidence type="ECO:0000256" key="3">
    <source>
        <dbReference type="ARBA" id="ARBA00023125"/>
    </source>
</evidence>
<comment type="similarity">
    <text evidence="7">Belongs to the AP2/ERF transcription factor family. ERF subfamily.</text>
</comment>
<dbReference type="GO" id="GO:0003700">
    <property type="term" value="F:DNA-binding transcription factor activity"/>
    <property type="evidence" value="ECO:0007669"/>
    <property type="project" value="InterPro"/>
</dbReference>
<evidence type="ECO:0000256" key="1">
    <source>
        <dbReference type="ARBA" id="ARBA00004123"/>
    </source>
</evidence>
<keyword evidence="2" id="KW-0805">Transcription regulation</keyword>
<evidence type="ECO:0000313" key="10">
    <source>
        <dbReference type="Proteomes" id="UP001497480"/>
    </source>
</evidence>
<dbReference type="AlphaFoldDB" id="A0AAV1WYS3"/>
<keyword evidence="3" id="KW-0238">DNA-binding</keyword>
<dbReference type="Proteomes" id="UP001497480">
    <property type="component" value="Unassembled WGS sequence"/>
</dbReference>
<proteinExistence type="inferred from homology"/>
<keyword evidence="6" id="KW-0539">Nucleus</keyword>
<dbReference type="SUPFAM" id="SSF54171">
    <property type="entry name" value="DNA-binding domain"/>
    <property type="match status" value="1"/>
</dbReference>
<dbReference type="InterPro" id="IPR001471">
    <property type="entry name" value="AP2/ERF_dom"/>
</dbReference>
<organism evidence="9 10">
    <name type="scientific">Lupinus luteus</name>
    <name type="common">European yellow lupine</name>
    <dbReference type="NCBI Taxonomy" id="3873"/>
    <lineage>
        <taxon>Eukaryota</taxon>
        <taxon>Viridiplantae</taxon>
        <taxon>Streptophyta</taxon>
        <taxon>Embryophyta</taxon>
        <taxon>Tracheophyta</taxon>
        <taxon>Spermatophyta</taxon>
        <taxon>Magnoliopsida</taxon>
        <taxon>eudicotyledons</taxon>
        <taxon>Gunneridae</taxon>
        <taxon>Pentapetalae</taxon>
        <taxon>rosids</taxon>
        <taxon>fabids</taxon>
        <taxon>Fabales</taxon>
        <taxon>Fabaceae</taxon>
        <taxon>Papilionoideae</taxon>
        <taxon>50 kb inversion clade</taxon>
        <taxon>genistoids sensu lato</taxon>
        <taxon>core genistoids</taxon>
        <taxon>Genisteae</taxon>
        <taxon>Lupinus</taxon>
    </lineage>
</organism>
<protein>
    <recommendedName>
        <fullName evidence="8">AP2/ERF domain-containing protein</fullName>
    </recommendedName>
</protein>
<dbReference type="PRINTS" id="PR00367">
    <property type="entry name" value="ETHRSPELEMNT"/>
</dbReference>
<keyword evidence="4" id="KW-0010">Activator</keyword>
<gene>
    <name evidence="9" type="ORF">LLUT_LOCUS15604</name>
</gene>